<evidence type="ECO:0000256" key="3">
    <source>
        <dbReference type="ARBA" id="ARBA00022989"/>
    </source>
</evidence>
<dbReference type="InterPro" id="IPR049326">
    <property type="entry name" value="Rhodopsin_dom_fungi"/>
</dbReference>
<dbReference type="Proteomes" id="UP000002668">
    <property type="component" value="Genome"/>
</dbReference>
<dbReference type="HOGENOM" id="CLU_888694_0_0_1"/>
<evidence type="ECO:0000256" key="7">
    <source>
        <dbReference type="SAM" id="Phobius"/>
    </source>
</evidence>
<evidence type="ECO:0000256" key="4">
    <source>
        <dbReference type="ARBA" id="ARBA00023136"/>
    </source>
</evidence>
<keyword evidence="10" id="KW-1185">Reference proteome</keyword>
<comment type="similarity">
    <text evidence="5">Belongs to the SAT4 family.</text>
</comment>
<feature type="transmembrane region" description="Helical" evidence="7">
    <location>
        <begin position="218"/>
        <end position="236"/>
    </location>
</feature>
<keyword evidence="3 7" id="KW-1133">Transmembrane helix</keyword>
<dbReference type="PANTHER" id="PTHR33048">
    <property type="entry name" value="PTH11-LIKE INTEGRAL MEMBRANE PROTEIN (AFU_ORTHOLOGUE AFUA_5G11245)"/>
    <property type="match status" value="1"/>
</dbReference>
<dbReference type="OrthoDB" id="5022096at2759"/>
<evidence type="ECO:0000256" key="6">
    <source>
        <dbReference type="SAM" id="MobiDB-lite"/>
    </source>
</evidence>
<dbReference type="EMBL" id="FP929064">
    <property type="protein sequence ID" value="CBX90582.1"/>
    <property type="molecule type" value="Genomic_DNA"/>
</dbReference>
<dbReference type="AlphaFoldDB" id="E4ZH12"/>
<organism evidence="9 10">
    <name type="scientific">Leptosphaeria maculans (strain JN3 / isolate v23.1.3 / race Av1-4-5-6-7-8)</name>
    <name type="common">Blackleg fungus</name>
    <name type="synonym">Phoma lingam</name>
    <dbReference type="NCBI Taxonomy" id="985895"/>
    <lineage>
        <taxon>Eukaryota</taxon>
        <taxon>Fungi</taxon>
        <taxon>Dikarya</taxon>
        <taxon>Ascomycota</taxon>
        <taxon>Pezizomycotina</taxon>
        <taxon>Dothideomycetes</taxon>
        <taxon>Pleosporomycetidae</taxon>
        <taxon>Pleosporales</taxon>
        <taxon>Pleosporineae</taxon>
        <taxon>Leptosphaeriaceae</taxon>
        <taxon>Plenodomus</taxon>
        <taxon>Plenodomus lingam/Leptosphaeria maculans species complex</taxon>
    </lineage>
</organism>
<keyword evidence="4 7" id="KW-0472">Membrane</keyword>
<dbReference type="PANTHER" id="PTHR33048:SF167">
    <property type="entry name" value="INTEGRAL MEMBRANE PROTEIN"/>
    <property type="match status" value="1"/>
</dbReference>
<dbReference type="InterPro" id="IPR052337">
    <property type="entry name" value="SAT4-like"/>
</dbReference>
<evidence type="ECO:0000256" key="5">
    <source>
        <dbReference type="ARBA" id="ARBA00038359"/>
    </source>
</evidence>
<feature type="domain" description="Rhodopsin" evidence="8">
    <location>
        <begin position="47"/>
        <end position="282"/>
    </location>
</feature>
<dbReference type="STRING" id="985895.E4ZH12"/>
<protein>
    <recommendedName>
        <fullName evidence="8">Rhodopsin domain-containing protein</fullName>
    </recommendedName>
</protein>
<evidence type="ECO:0000256" key="1">
    <source>
        <dbReference type="ARBA" id="ARBA00004141"/>
    </source>
</evidence>
<reference evidence="10" key="1">
    <citation type="journal article" date="2011" name="Nat. Commun.">
        <title>Effector diversification within compartments of the Leptosphaeria maculans genome affected by Repeat-Induced Point mutations.</title>
        <authorList>
            <person name="Rouxel T."/>
            <person name="Grandaubert J."/>
            <person name="Hane J.K."/>
            <person name="Hoede C."/>
            <person name="van de Wouw A.P."/>
            <person name="Couloux A."/>
            <person name="Dominguez V."/>
            <person name="Anthouard V."/>
            <person name="Bally P."/>
            <person name="Bourras S."/>
            <person name="Cozijnsen A.J."/>
            <person name="Ciuffetti L.M."/>
            <person name="Degrave A."/>
            <person name="Dilmaghani A."/>
            <person name="Duret L."/>
            <person name="Fudal I."/>
            <person name="Goodwin S.B."/>
            <person name="Gout L."/>
            <person name="Glaser N."/>
            <person name="Linglin J."/>
            <person name="Kema G.H.J."/>
            <person name="Lapalu N."/>
            <person name="Lawrence C.B."/>
            <person name="May K."/>
            <person name="Meyer M."/>
            <person name="Ollivier B."/>
            <person name="Poulain J."/>
            <person name="Schoch C.L."/>
            <person name="Simon A."/>
            <person name="Spatafora J.W."/>
            <person name="Stachowiak A."/>
            <person name="Turgeon B.G."/>
            <person name="Tyler B.M."/>
            <person name="Vincent D."/>
            <person name="Weissenbach J."/>
            <person name="Amselem J."/>
            <person name="Quesneville H."/>
            <person name="Oliver R.P."/>
            <person name="Wincker P."/>
            <person name="Balesdent M.-H."/>
            <person name="Howlett B.J."/>
        </authorList>
    </citation>
    <scope>NUCLEOTIDE SEQUENCE [LARGE SCALE GENOMIC DNA]</scope>
    <source>
        <strain evidence="10">JN3 / isolate v23.1.3 / race Av1-4-5-6-7-8</strain>
    </source>
</reference>
<proteinExistence type="inferred from homology"/>
<gene>
    <name evidence="9" type="ORF">LEMA_P067080.1</name>
</gene>
<feature type="transmembrane region" description="Helical" evidence="7">
    <location>
        <begin position="182"/>
        <end position="206"/>
    </location>
</feature>
<evidence type="ECO:0000313" key="10">
    <source>
        <dbReference type="Proteomes" id="UP000002668"/>
    </source>
</evidence>
<dbReference type="Pfam" id="PF20684">
    <property type="entry name" value="Fung_rhodopsin"/>
    <property type="match status" value="1"/>
</dbReference>
<dbReference type="eggNOG" id="ENOG502RQAB">
    <property type="taxonomic scope" value="Eukaryota"/>
</dbReference>
<keyword evidence="2 7" id="KW-0812">Transmembrane</keyword>
<evidence type="ECO:0000259" key="8">
    <source>
        <dbReference type="Pfam" id="PF20684"/>
    </source>
</evidence>
<dbReference type="GO" id="GO:0016020">
    <property type="term" value="C:membrane"/>
    <property type="evidence" value="ECO:0007669"/>
    <property type="project" value="UniProtKB-SubCell"/>
</dbReference>
<sequence length="313" mass="34051">MPPRLHEIHVGAREATSRRSWIAPDKVSPEIAIVATLVSIALFSCLLRVCTRGRLLRTFAFDDGLALVAGLCSIGLLVTFIGQLRSGLEEGWQATRSSNDGATGPWALALSLFHIIGISLAKLSGAFYLLRIFDRRYCRFLLYGLIALILPSALTWFGSTLLRCIPLAAAWRHPSPPGSHCMSWEAFITFAVINNDLILVLILLPIACSPSINLKTKATIITIICIAFIACAAAILQTKTLFSNWQTGSLTEKNSLKSHLHRTIELTTALLVLNIPSLASLASTLHYIPAHQTTPPPPSLHSQQLTPTPPPKP</sequence>
<feature type="transmembrane region" description="Helical" evidence="7">
    <location>
        <begin position="140"/>
        <end position="162"/>
    </location>
</feature>
<accession>E4ZH12</accession>
<dbReference type="InParanoid" id="E4ZH12"/>
<feature type="transmembrane region" description="Helical" evidence="7">
    <location>
        <begin position="104"/>
        <end position="128"/>
    </location>
</feature>
<dbReference type="VEuPathDB" id="FungiDB:LEMA_P067080.1"/>
<name>E4ZH12_LEPMJ</name>
<evidence type="ECO:0000256" key="2">
    <source>
        <dbReference type="ARBA" id="ARBA00022692"/>
    </source>
</evidence>
<comment type="subcellular location">
    <subcellularLocation>
        <location evidence="1">Membrane</location>
        <topology evidence="1">Multi-pass membrane protein</topology>
    </subcellularLocation>
</comment>
<feature type="region of interest" description="Disordered" evidence="6">
    <location>
        <begin position="293"/>
        <end position="313"/>
    </location>
</feature>
<feature type="transmembrane region" description="Helical" evidence="7">
    <location>
        <begin position="31"/>
        <end position="51"/>
    </location>
</feature>
<feature type="transmembrane region" description="Helical" evidence="7">
    <location>
        <begin position="63"/>
        <end position="84"/>
    </location>
</feature>
<evidence type="ECO:0000313" key="9">
    <source>
        <dbReference type="EMBL" id="CBX90582.1"/>
    </source>
</evidence>